<evidence type="ECO:0000313" key="2">
    <source>
        <dbReference type="Proteomes" id="UP000182347"/>
    </source>
</evidence>
<evidence type="ECO:0000313" key="1">
    <source>
        <dbReference type="EMBL" id="SDM24365.1"/>
    </source>
</evidence>
<proteinExistence type="predicted"/>
<reference evidence="2" key="1">
    <citation type="submission" date="2016-10" db="EMBL/GenBank/DDBJ databases">
        <authorList>
            <person name="Varghese N."/>
            <person name="Submissions S."/>
        </authorList>
    </citation>
    <scope>NUCLEOTIDE SEQUENCE [LARGE SCALE GENOMIC DNA]</scope>
    <source>
        <strain evidence="2">CGMCC 1.6199</strain>
    </source>
</reference>
<gene>
    <name evidence="1" type="ORF">SAMN05216244_2049</name>
</gene>
<dbReference type="Proteomes" id="UP000182347">
    <property type="component" value="Unassembled WGS sequence"/>
</dbReference>
<keyword evidence="2" id="KW-1185">Reference proteome</keyword>
<accession>A0A1G9RPI8</accession>
<sequence>MYKKVNELITLLENSGKCEVKLINREKHNYAIETMTKLPWKRHSRRFGKIQAGENRLRIDLEVPGDSVSLEEINNAIKLPHKDELSHTRTSHFGIIQNGKGYDTVVLQIYRKDLDDFAFEDTPFASFVNKVIEVNTAK</sequence>
<dbReference type="EMBL" id="FNHF01000002">
    <property type="protein sequence ID" value="SDM24365.1"/>
    <property type="molecule type" value="Genomic_DNA"/>
</dbReference>
<protein>
    <submittedName>
        <fullName evidence="1">Uncharacterized protein</fullName>
    </submittedName>
</protein>
<dbReference type="RefSeq" id="WP_074598707.1">
    <property type="nucleotide sequence ID" value="NZ_FNHF01000002.1"/>
</dbReference>
<name>A0A1G9RPI8_9BACI</name>
<organism evidence="1 2">
    <name type="scientific">Sediminibacillus halophilus</name>
    <dbReference type="NCBI Taxonomy" id="482461"/>
    <lineage>
        <taxon>Bacteria</taxon>
        <taxon>Bacillati</taxon>
        <taxon>Bacillota</taxon>
        <taxon>Bacilli</taxon>
        <taxon>Bacillales</taxon>
        <taxon>Bacillaceae</taxon>
        <taxon>Sediminibacillus</taxon>
    </lineage>
</organism>
<dbReference type="AlphaFoldDB" id="A0A1G9RPI8"/>
<dbReference type="OrthoDB" id="2967672at2"/>